<dbReference type="EMBL" id="VCGU01000003">
    <property type="protein sequence ID" value="TRY77919.1"/>
    <property type="molecule type" value="Genomic_DNA"/>
</dbReference>
<evidence type="ECO:0000313" key="3">
    <source>
        <dbReference type="Proteomes" id="UP000318571"/>
    </source>
</evidence>
<dbReference type="OrthoDB" id="6374953at2759"/>
<comment type="caution">
    <text evidence="2">The sequence shown here is derived from an EMBL/GenBank/DDBJ whole genome shotgun (WGS) entry which is preliminary data.</text>
</comment>
<sequence>MQAFYILAFLPALILAEADSGYGYAPKFYCRDTNTSIYAEVCVPGFTNEVKPVELDVKKAADDEYCYTQTKTECEETTKNVEREICTYNYVEKKETLSATTTQVTYEEKSETMKVTTCKPSAGYGPEHYGSKGEHQYCHEEYQTQEYRVPKVDTPVDVPVEVSVPEPVKECFKKTLEITEVVCKDVEERKCISLTKLEEAKESVDQSEVILGDPDCKQVTLTLPTQACSKQHGYGH</sequence>
<name>A0A553PJT8_TIGCA</name>
<organism evidence="2 3">
    <name type="scientific">Tigriopus californicus</name>
    <name type="common">Marine copepod</name>
    <dbReference type="NCBI Taxonomy" id="6832"/>
    <lineage>
        <taxon>Eukaryota</taxon>
        <taxon>Metazoa</taxon>
        <taxon>Ecdysozoa</taxon>
        <taxon>Arthropoda</taxon>
        <taxon>Crustacea</taxon>
        <taxon>Multicrustacea</taxon>
        <taxon>Hexanauplia</taxon>
        <taxon>Copepoda</taxon>
        <taxon>Harpacticoida</taxon>
        <taxon>Harpacticidae</taxon>
        <taxon>Tigriopus</taxon>
    </lineage>
</organism>
<proteinExistence type="predicted"/>
<feature type="signal peptide" evidence="1">
    <location>
        <begin position="1"/>
        <end position="18"/>
    </location>
</feature>
<dbReference type="AlphaFoldDB" id="A0A553PJT8"/>
<accession>A0A553PJT8</accession>
<evidence type="ECO:0000313" key="2">
    <source>
        <dbReference type="EMBL" id="TRY77919.1"/>
    </source>
</evidence>
<evidence type="ECO:0008006" key="4">
    <source>
        <dbReference type="Google" id="ProtNLM"/>
    </source>
</evidence>
<protein>
    <recommendedName>
        <fullName evidence="4">Toxoplasma gondii family D protein</fullName>
    </recommendedName>
</protein>
<keyword evidence="3" id="KW-1185">Reference proteome</keyword>
<evidence type="ECO:0000256" key="1">
    <source>
        <dbReference type="SAM" id="SignalP"/>
    </source>
</evidence>
<keyword evidence="1" id="KW-0732">Signal</keyword>
<dbReference type="Proteomes" id="UP000318571">
    <property type="component" value="Chromosome 11"/>
</dbReference>
<reference evidence="2 3" key="1">
    <citation type="journal article" date="2018" name="Nat. Ecol. Evol.">
        <title>Genomic signatures of mitonuclear coevolution across populations of Tigriopus californicus.</title>
        <authorList>
            <person name="Barreto F.S."/>
            <person name="Watson E.T."/>
            <person name="Lima T.G."/>
            <person name="Willett C.S."/>
            <person name="Edmands S."/>
            <person name="Li W."/>
            <person name="Burton R.S."/>
        </authorList>
    </citation>
    <scope>NUCLEOTIDE SEQUENCE [LARGE SCALE GENOMIC DNA]</scope>
    <source>
        <strain evidence="2 3">San Diego</strain>
    </source>
</reference>
<feature type="chain" id="PRO_5021701849" description="Toxoplasma gondii family D protein" evidence="1">
    <location>
        <begin position="19"/>
        <end position="236"/>
    </location>
</feature>
<gene>
    <name evidence="2" type="ORF">TCAL_09775</name>
</gene>